<organism evidence="2 3">
    <name type="scientific">Candidatus Enterococcus myersii</name>
    <dbReference type="NCBI Taxonomy" id="2815322"/>
    <lineage>
        <taxon>Bacteria</taxon>
        <taxon>Bacillati</taxon>
        <taxon>Bacillota</taxon>
        <taxon>Bacilli</taxon>
        <taxon>Lactobacillales</taxon>
        <taxon>Enterococcaceae</taxon>
        <taxon>Enterococcus</taxon>
    </lineage>
</organism>
<dbReference type="Proteomes" id="UP000664256">
    <property type="component" value="Unassembled WGS sequence"/>
</dbReference>
<dbReference type="EMBL" id="JAFLVT010000005">
    <property type="protein sequence ID" value="MBO0448468.1"/>
    <property type="molecule type" value="Genomic_DNA"/>
</dbReference>
<comment type="caution">
    <text evidence="2">The sequence shown here is derived from an EMBL/GenBank/DDBJ whole genome shotgun (WGS) entry which is preliminary data.</text>
</comment>
<evidence type="ECO:0000313" key="3">
    <source>
        <dbReference type="Proteomes" id="UP000664256"/>
    </source>
</evidence>
<evidence type="ECO:0008006" key="4">
    <source>
        <dbReference type="Google" id="ProtNLM"/>
    </source>
</evidence>
<name>A0ABS3H4S7_9ENTE</name>
<sequence>MKKIMSGLLLTGILLGTGTNAFAADLDTKEGTTKLEITDYTIDPDTGLPSDPGAFALNEVPNIDIGKHSLDSVAATNATFTGTYDKDLKVTDTRPTQDSIDSALGEIGKVVPNDKVTQEDINASQDKWTKAIAASPWKIDAKATVLSGIGTSLTIGSVEVLTASGTVVDEPSSAPVGTKAYELKEPVLTIANNNLSIQTYNGTITYSAVNAL</sequence>
<feature type="signal peptide" evidence="1">
    <location>
        <begin position="1"/>
        <end position="23"/>
    </location>
</feature>
<reference evidence="2 3" key="1">
    <citation type="submission" date="2021-03" db="EMBL/GenBank/DDBJ databases">
        <title>Enterococcal diversity collection.</title>
        <authorList>
            <person name="Gilmore M.S."/>
            <person name="Schwartzman J."/>
            <person name="Van Tyne D."/>
            <person name="Martin M."/>
            <person name="Earl A.M."/>
            <person name="Manson A.L."/>
            <person name="Straub T."/>
            <person name="Salamzade R."/>
            <person name="Saavedra J."/>
            <person name="Lebreton F."/>
            <person name="Prichula J."/>
            <person name="Schaufler K."/>
            <person name="Gaca A."/>
            <person name="Sgardioli B."/>
            <person name="Wagenaar J."/>
            <person name="Strong T."/>
        </authorList>
    </citation>
    <scope>NUCLEOTIDE SEQUENCE [LARGE SCALE GENOMIC DNA]</scope>
    <source>
        <strain evidence="2 3">MJM12</strain>
    </source>
</reference>
<feature type="chain" id="PRO_5045835230" description="WxL domain-containing protein" evidence="1">
    <location>
        <begin position="24"/>
        <end position="212"/>
    </location>
</feature>
<evidence type="ECO:0000313" key="2">
    <source>
        <dbReference type="EMBL" id="MBO0448468.1"/>
    </source>
</evidence>
<dbReference type="RefSeq" id="WP_206902677.1">
    <property type="nucleotide sequence ID" value="NZ_JAFLVT010000005.1"/>
</dbReference>
<evidence type="ECO:0000256" key="1">
    <source>
        <dbReference type="SAM" id="SignalP"/>
    </source>
</evidence>
<gene>
    <name evidence="2" type="ORF">JZO76_02865</name>
</gene>
<keyword evidence="3" id="KW-1185">Reference proteome</keyword>
<protein>
    <recommendedName>
        <fullName evidence="4">WxL domain-containing protein</fullName>
    </recommendedName>
</protein>
<accession>A0ABS3H4S7</accession>
<proteinExistence type="predicted"/>
<keyword evidence="1" id="KW-0732">Signal</keyword>